<proteinExistence type="predicted"/>
<protein>
    <submittedName>
        <fullName evidence="1">Pre-mRNA-processing-splicing factor 8</fullName>
    </submittedName>
</protein>
<feature type="non-terminal residue" evidence="1">
    <location>
        <position position="342"/>
    </location>
</feature>
<reference evidence="1" key="1">
    <citation type="submission" date="2022-07" db="EMBL/GenBank/DDBJ databases">
        <title>Phylogenomic reconstructions and comparative analyses of Kickxellomycotina fungi.</title>
        <authorList>
            <person name="Reynolds N.K."/>
            <person name="Stajich J.E."/>
            <person name="Barry K."/>
            <person name="Grigoriev I.V."/>
            <person name="Crous P."/>
            <person name="Smith M.E."/>
        </authorList>
    </citation>
    <scope>NUCLEOTIDE SEQUENCE</scope>
    <source>
        <strain evidence="1">CBS 190363</strain>
    </source>
</reference>
<dbReference type="EMBL" id="JANBVB010003531">
    <property type="protein sequence ID" value="KAJ2878476.1"/>
    <property type="molecule type" value="Genomic_DNA"/>
</dbReference>
<accession>A0ACC1LT34</accession>
<evidence type="ECO:0000313" key="2">
    <source>
        <dbReference type="Proteomes" id="UP001139981"/>
    </source>
</evidence>
<name>A0ACC1LT34_9FUNG</name>
<sequence>MDDVEEGQEILKSFSSSLVSLVSSWCGLSASLEDGERSKDCCRANIATLLPVHALRKIDTARQSSVQGEYVGLTLDDTSDQLFMLANNAVVHNSNIYVGFQVQLDLTGIFMHGKLPTLKISYVSLFRSHAWQKSHESLILDLCQVLDNELEPLQIETVQKEAIHPRKSYKTGSSAADITCFATYKWPVSTPSLLTDASDRMDAGTTQKYWIDVQLRWGDYDSHDIERYTRSKFLDYTTDSMSLYPSPTGVIVGVDLAYNMYSAYGNWVPGMKPLMQQAMAKIMKASPALYVIRERIRKALQLFSSEPTESYLNSTNYAELFSHQTCWFVDDTNVYRVTVQKT</sequence>
<organism evidence="1 2">
    <name type="scientific">Coemansia aciculifera</name>
    <dbReference type="NCBI Taxonomy" id="417176"/>
    <lineage>
        <taxon>Eukaryota</taxon>
        <taxon>Fungi</taxon>
        <taxon>Fungi incertae sedis</taxon>
        <taxon>Zoopagomycota</taxon>
        <taxon>Kickxellomycotina</taxon>
        <taxon>Kickxellomycetes</taxon>
        <taxon>Kickxellales</taxon>
        <taxon>Kickxellaceae</taxon>
        <taxon>Coemansia</taxon>
    </lineage>
</organism>
<gene>
    <name evidence="1" type="primary">PRPF8_2</name>
    <name evidence="1" type="ORF">IWW38_006311</name>
</gene>
<comment type="caution">
    <text evidence="1">The sequence shown here is derived from an EMBL/GenBank/DDBJ whole genome shotgun (WGS) entry which is preliminary data.</text>
</comment>
<dbReference type="Proteomes" id="UP001139981">
    <property type="component" value="Unassembled WGS sequence"/>
</dbReference>
<evidence type="ECO:0000313" key="1">
    <source>
        <dbReference type="EMBL" id="KAJ2878476.1"/>
    </source>
</evidence>
<keyword evidence="2" id="KW-1185">Reference proteome</keyword>